<gene>
    <name evidence="2" type="ORF">AK812_SmicGene39397</name>
</gene>
<evidence type="ECO:0000313" key="3">
    <source>
        <dbReference type="Proteomes" id="UP000186817"/>
    </source>
</evidence>
<proteinExistence type="predicted"/>
<evidence type="ECO:0000256" key="1">
    <source>
        <dbReference type="SAM" id="MobiDB-lite"/>
    </source>
</evidence>
<reference evidence="2 3" key="1">
    <citation type="submission" date="2016-02" db="EMBL/GenBank/DDBJ databases">
        <title>Genome analysis of coral dinoflagellate symbionts highlights evolutionary adaptations to a symbiotic lifestyle.</title>
        <authorList>
            <person name="Aranda M."/>
            <person name="Li Y."/>
            <person name="Liew Y.J."/>
            <person name="Baumgarten S."/>
            <person name="Simakov O."/>
            <person name="Wilson M."/>
            <person name="Piel J."/>
            <person name="Ashoor H."/>
            <person name="Bougouffa S."/>
            <person name="Bajic V.B."/>
            <person name="Ryu T."/>
            <person name="Ravasi T."/>
            <person name="Bayer T."/>
            <person name="Micklem G."/>
            <person name="Kim H."/>
            <person name="Bhak J."/>
            <person name="Lajeunesse T.C."/>
            <person name="Voolstra C.R."/>
        </authorList>
    </citation>
    <scope>NUCLEOTIDE SEQUENCE [LARGE SCALE GENOMIC DNA]</scope>
    <source>
        <strain evidence="2 3">CCMP2467</strain>
    </source>
</reference>
<name>A0A1Q9CBC2_SYMMI</name>
<dbReference type="Proteomes" id="UP000186817">
    <property type="component" value="Unassembled WGS sequence"/>
</dbReference>
<sequence length="255" mass="27378">MFFSIKFEAKCAEQGFSVVASETTSLTMFKARGKRGSKLLQTKTSPEPIDGQGHRQSGSSLGLPFLADVARVDGLESREGGPRSTQIAFILTPEMLQISRGLTLLTKHGFPVLTQVLHSTGRLSDDYAILQFLDLRGSFVTPQQHTETALGTMQLGDQQLPLVGRGGRDVNFLQNDHLDISFSFATAFEGGANLDKEAVSSDSPDEAPPLLVGVLCVTNLGGEGLKATMREWLVAEAVHVPQMPGFDAAPLPRGP</sequence>
<dbReference type="EMBL" id="LSRX01001401">
    <property type="protein sequence ID" value="OLP80218.1"/>
    <property type="molecule type" value="Genomic_DNA"/>
</dbReference>
<dbReference type="OrthoDB" id="10270960at2759"/>
<accession>A0A1Q9CBC2</accession>
<evidence type="ECO:0000313" key="2">
    <source>
        <dbReference type="EMBL" id="OLP80218.1"/>
    </source>
</evidence>
<feature type="region of interest" description="Disordered" evidence="1">
    <location>
        <begin position="41"/>
        <end position="61"/>
    </location>
</feature>
<dbReference type="AlphaFoldDB" id="A0A1Q9CBC2"/>
<keyword evidence="3" id="KW-1185">Reference proteome</keyword>
<comment type="caution">
    <text evidence="2">The sequence shown here is derived from an EMBL/GenBank/DDBJ whole genome shotgun (WGS) entry which is preliminary data.</text>
</comment>
<organism evidence="2 3">
    <name type="scientific">Symbiodinium microadriaticum</name>
    <name type="common">Dinoflagellate</name>
    <name type="synonym">Zooxanthella microadriatica</name>
    <dbReference type="NCBI Taxonomy" id="2951"/>
    <lineage>
        <taxon>Eukaryota</taxon>
        <taxon>Sar</taxon>
        <taxon>Alveolata</taxon>
        <taxon>Dinophyceae</taxon>
        <taxon>Suessiales</taxon>
        <taxon>Symbiodiniaceae</taxon>
        <taxon>Symbiodinium</taxon>
    </lineage>
</organism>
<protein>
    <submittedName>
        <fullName evidence="2">Uncharacterized protein</fullName>
    </submittedName>
</protein>